<dbReference type="PRINTS" id="PR00411">
    <property type="entry name" value="PNDRDTASEI"/>
</dbReference>
<feature type="binding site" evidence="4">
    <location>
        <position position="308"/>
    </location>
    <ligand>
        <name>FAD</name>
        <dbReference type="ChEBI" id="CHEBI:57692"/>
    </ligand>
</feature>
<dbReference type="Gene3D" id="3.50.50.60">
    <property type="entry name" value="FAD/NAD(P)-binding domain"/>
    <property type="match status" value="2"/>
</dbReference>
<evidence type="ECO:0000259" key="7">
    <source>
        <dbReference type="Pfam" id="PF07992"/>
    </source>
</evidence>
<keyword evidence="9" id="KW-1185">Reference proteome</keyword>
<dbReference type="Pfam" id="PF02852">
    <property type="entry name" value="Pyr_redox_dim"/>
    <property type="match status" value="1"/>
</dbReference>
<dbReference type="KEGG" id="ngv:CDO52_16920"/>
<dbReference type="SUPFAM" id="SSF55424">
    <property type="entry name" value="FAD/NAD-linked reductases, dimerisation (C-terminal) domain"/>
    <property type="match status" value="1"/>
</dbReference>
<reference evidence="8 9" key="1">
    <citation type="submission" date="2017-08" db="EMBL/GenBank/DDBJ databases">
        <title>The complete genome sequence of Nocardiopsis gilva YIM 90087.</title>
        <authorList>
            <person name="Yin M."/>
            <person name="Tang S."/>
        </authorList>
    </citation>
    <scope>NUCLEOTIDE SEQUENCE [LARGE SCALE GENOMIC DNA]</scope>
    <source>
        <strain evidence="8 9">YIM 90087</strain>
    </source>
</reference>
<dbReference type="SUPFAM" id="SSF51905">
    <property type="entry name" value="FAD/NAD(P)-binding domain"/>
    <property type="match status" value="1"/>
</dbReference>
<evidence type="ECO:0000256" key="3">
    <source>
        <dbReference type="ARBA" id="ARBA00022827"/>
    </source>
</evidence>
<keyword evidence="2" id="KW-0285">Flavoprotein</keyword>
<dbReference type="GO" id="GO:0050660">
    <property type="term" value="F:flavin adenine dinucleotide binding"/>
    <property type="evidence" value="ECO:0007669"/>
    <property type="project" value="TreeGrafter"/>
</dbReference>
<evidence type="ECO:0000313" key="8">
    <source>
        <dbReference type="EMBL" id="ASU84252.1"/>
    </source>
</evidence>
<feature type="binding site" evidence="4">
    <location>
        <position position="51"/>
    </location>
    <ligand>
        <name>FAD</name>
        <dbReference type="ChEBI" id="CHEBI:57692"/>
    </ligand>
</feature>
<proteinExistence type="inferred from homology"/>
<dbReference type="AlphaFoldDB" id="A0A223S848"/>
<feature type="domain" description="Pyridine nucleotide-disulphide oxidoreductase dimerisation" evidence="6">
    <location>
        <begin position="343"/>
        <end position="452"/>
    </location>
</feature>
<keyword evidence="4" id="KW-0520">NAD</keyword>
<dbReference type="PANTHER" id="PTHR43014">
    <property type="entry name" value="MERCURIC REDUCTASE"/>
    <property type="match status" value="1"/>
</dbReference>
<gene>
    <name evidence="8" type="ORF">CDO52_16920</name>
</gene>
<dbReference type="InterPro" id="IPR016156">
    <property type="entry name" value="FAD/NAD-linked_Rdtase_dimer_sf"/>
</dbReference>
<comment type="cofactor">
    <cofactor evidence="4">
        <name>FAD</name>
        <dbReference type="ChEBI" id="CHEBI:57692"/>
    </cofactor>
    <text evidence="4">Binds 1 FAD per subunit.</text>
</comment>
<feature type="binding site" evidence="4">
    <location>
        <position position="206"/>
    </location>
    <ligand>
        <name>NAD(+)</name>
        <dbReference type="ChEBI" id="CHEBI:57540"/>
    </ligand>
</feature>
<sequence>MTESADVVVIGLGPGGEALAGDLAEAGLDVVGVESTLVGGECPYWGCIPSKMMVRAADALAEGRRVPELAGTSSVTPDWAPVARRIREEATTNWDDKIAVDRLTGKGARFVRGTGRLLAPTTVAVDVDGDDGTREFEARRGVVIATGTVATVPPIPGLADTPYWTNREAIEATEVPESLCVIGGGAVGLELAQAYARFGARVIILEALDRILGPEEPESSELITEVLGCEGIAVHTGVKTGGVAHDGSGFRLDIGDGEVRAEALLVSTGRRADLRHMGVDTIGQDPGARAVEVDDHLRAAPGVWAIGDVVGKGAFTHMAVYHAKIAAADILGQHGPGAEYHAVPRVTFTDPEVGAVGVTESHARDIGVNVRVGTARVPSSARGWIHKAGNEGLIKLVEDADTGVLIGATSIGPNGGEVLGALAVAVHAHVPTKRLRSMIYAYPTFHRAIEDALNDLAAR</sequence>
<feature type="binding site" evidence="4">
    <location>
        <position position="115"/>
    </location>
    <ligand>
        <name>FAD</name>
        <dbReference type="ChEBI" id="CHEBI:57692"/>
    </ligand>
</feature>
<dbReference type="Pfam" id="PF07992">
    <property type="entry name" value="Pyr_redox_2"/>
    <property type="match status" value="1"/>
</dbReference>
<dbReference type="EMBL" id="CP022753">
    <property type="protein sequence ID" value="ASU84252.1"/>
    <property type="molecule type" value="Genomic_DNA"/>
</dbReference>
<dbReference type="PIRSF" id="PIRSF000350">
    <property type="entry name" value="Mercury_reductase_MerA"/>
    <property type="match status" value="1"/>
</dbReference>
<dbReference type="InterPro" id="IPR001100">
    <property type="entry name" value="Pyr_nuc-diS_OxRdtase"/>
</dbReference>
<feature type="binding site" evidence="4">
    <location>
        <begin position="183"/>
        <end position="190"/>
    </location>
    <ligand>
        <name>NAD(+)</name>
        <dbReference type="ChEBI" id="CHEBI:57540"/>
    </ligand>
</feature>
<evidence type="ECO:0000259" key="6">
    <source>
        <dbReference type="Pfam" id="PF02852"/>
    </source>
</evidence>
<protein>
    <submittedName>
        <fullName evidence="8">Pyridine nucleotide-disulfide oxidoreductase</fullName>
    </submittedName>
</protein>
<name>A0A223S848_9ACTN</name>
<keyword evidence="3 4" id="KW-0274">FAD</keyword>
<organism evidence="8 9">
    <name type="scientific">Nocardiopsis gilva YIM 90087</name>
    <dbReference type="NCBI Taxonomy" id="1235441"/>
    <lineage>
        <taxon>Bacteria</taxon>
        <taxon>Bacillati</taxon>
        <taxon>Actinomycetota</taxon>
        <taxon>Actinomycetes</taxon>
        <taxon>Streptosporangiales</taxon>
        <taxon>Nocardiopsidaceae</taxon>
        <taxon>Nocardiopsis</taxon>
    </lineage>
</organism>
<dbReference type="RefSeq" id="WP_017617901.1">
    <property type="nucleotide sequence ID" value="NZ_ANBG01000120.1"/>
</dbReference>
<keyword evidence="4" id="KW-0547">Nucleotide-binding</keyword>
<dbReference type="Proteomes" id="UP000215005">
    <property type="component" value="Chromosome"/>
</dbReference>
<dbReference type="InterPro" id="IPR036188">
    <property type="entry name" value="FAD/NAD-bd_sf"/>
</dbReference>
<dbReference type="Gene3D" id="3.30.390.30">
    <property type="match status" value="1"/>
</dbReference>
<evidence type="ECO:0000256" key="2">
    <source>
        <dbReference type="ARBA" id="ARBA00022630"/>
    </source>
</evidence>
<evidence type="ECO:0000256" key="1">
    <source>
        <dbReference type="ARBA" id="ARBA00007532"/>
    </source>
</evidence>
<feature type="domain" description="FAD/NAD(P)-binding" evidence="7">
    <location>
        <begin position="6"/>
        <end position="323"/>
    </location>
</feature>
<dbReference type="InterPro" id="IPR023753">
    <property type="entry name" value="FAD/NAD-binding_dom"/>
</dbReference>
<dbReference type="PRINTS" id="PR00368">
    <property type="entry name" value="FADPNR"/>
</dbReference>
<dbReference type="InterPro" id="IPR004099">
    <property type="entry name" value="Pyr_nucl-diS_OxRdtase_dimer"/>
</dbReference>
<evidence type="ECO:0000256" key="4">
    <source>
        <dbReference type="PIRSR" id="PIRSR000350-3"/>
    </source>
</evidence>
<dbReference type="OrthoDB" id="3435382at2"/>
<comment type="similarity">
    <text evidence="1">Belongs to the class-I pyridine nucleotide-disulfide oxidoreductase family.</text>
</comment>
<evidence type="ECO:0000313" key="9">
    <source>
        <dbReference type="Proteomes" id="UP000215005"/>
    </source>
</evidence>
<dbReference type="PANTHER" id="PTHR43014:SF2">
    <property type="entry name" value="MERCURIC REDUCTASE"/>
    <property type="match status" value="1"/>
</dbReference>
<evidence type="ECO:0000256" key="5">
    <source>
        <dbReference type="PIRSR" id="PIRSR000350-4"/>
    </source>
</evidence>
<dbReference type="GO" id="GO:0003955">
    <property type="term" value="F:NAD(P)H dehydrogenase (quinone) activity"/>
    <property type="evidence" value="ECO:0007669"/>
    <property type="project" value="TreeGrafter"/>
</dbReference>
<feature type="binding site" evidence="4">
    <location>
        <position position="269"/>
    </location>
    <ligand>
        <name>NAD(+)</name>
        <dbReference type="ChEBI" id="CHEBI:57540"/>
    </ligand>
</feature>
<feature type="disulfide bond" description="Redox-active" evidence="5">
    <location>
        <begin position="42"/>
        <end position="47"/>
    </location>
</feature>
<accession>A0A223S848</accession>